<dbReference type="EMBL" id="CP017766">
    <property type="protein sequence ID" value="AUB56600.1"/>
    <property type="molecule type" value="Genomic_DNA"/>
</dbReference>
<dbReference type="GO" id="GO:0003700">
    <property type="term" value="F:DNA-binding transcription factor activity"/>
    <property type="evidence" value="ECO:0007669"/>
    <property type="project" value="InterPro"/>
</dbReference>
<reference evidence="6 7" key="1">
    <citation type="submission" date="2016-10" db="EMBL/GenBank/DDBJ databases">
        <title>Comparative genomics between deep and shallow subseafloor isolates.</title>
        <authorList>
            <person name="Ishii S."/>
            <person name="Miller J.R."/>
            <person name="Sutton G."/>
            <person name="Suzuki S."/>
            <person name="Methe B."/>
            <person name="Inagaki F."/>
            <person name="Imachi H."/>
        </authorList>
    </citation>
    <scope>NUCLEOTIDE SEQUENCE [LARGE SCALE GENOMIC DNA]</scope>
    <source>
        <strain evidence="6 7">MO-MB1</strain>
    </source>
</reference>
<dbReference type="Gene3D" id="1.10.10.60">
    <property type="entry name" value="Homeodomain-like"/>
    <property type="match status" value="1"/>
</dbReference>
<evidence type="ECO:0000256" key="1">
    <source>
        <dbReference type="ARBA" id="ARBA00023015"/>
    </source>
</evidence>
<dbReference type="PRINTS" id="PR00455">
    <property type="entry name" value="HTHTETR"/>
</dbReference>
<dbReference type="SUPFAM" id="SSF48498">
    <property type="entry name" value="Tetracyclin repressor-like, C-terminal domain"/>
    <property type="match status" value="1"/>
</dbReference>
<dbReference type="Pfam" id="PF00440">
    <property type="entry name" value="TetR_N"/>
    <property type="match status" value="1"/>
</dbReference>
<accession>A0A2H4VEX8</accession>
<dbReference type="InterPro" id="IPR013571">
    <property type="entry name" value="Tscrpt_reg_QacR_C"/>
</dbReference>
<dbReference type="InterPro" id="IPR001647">
    <property type="entry name" value="HTH_TetR"/>
</dbReference>
<keyword evidence="2 4" id="KW-0238">DNA-binding</keyword>
<proteinExistence type="predicted"/>
<dbReference type="InterPro" id="IPR036271">
    <property type="entry name" value="Tet_transcr_reg_TetR-rel_C_sf"/>
</dbReference>
<dbReference type="GeneID" id="35122272"/>
<dbReference type="PANTHER" id="PTHR30055:SF234">
    <property type="entry name" value="HTH-TYPE TRANSCRIPTIONAL REGULATOR BETI"/>
    <property type="match status" value="1"/>
</dbReference>
<dbReference type="Gene3D" id="1.10.357.10">
    <property type="entry name" value="Tetracycline Repressor, domain 2"/>
    <property type="match status" value="1"/>
</dbReference>
<dbReference type="Proteomes" id="UP000232806">
    <property type="component" value="Chromosome"/>
</dbReference>
<feature type="domain" description="HTH tetR-type" evidence="5">
    <location>
        <begin position="8"/>
        <end position="68"/>
    </location>
</feature>
<name>A0A2H4VEX8_9EURY</name>
<evidence type="ECO:0000313" key="7">
    <source>
        <dbReference type="Proteomes" id="UP000232806"/>
    </source>
</evidence>
<evidence type="ECO:0000259" key="5">
    <source>
        <dbReference type="PROSITE" id="PS50977"/>
    </source>
</evidence>
<dbReference type="GO" id="GO:0000976">
    <property type="term" value="F:transcription cis-regulatory region binding"/>
    <property type="evidence" value="ECO:0007669"/>
    <property type="project" value="TreeGrafter"/>
</dbReference>
<dbReference type="InterPro" id="IPR009057">
    <property type="entry name" value="Homeodomain-like_sf"/>
</dbReference>
<gene>
    <name evidence="6" type="ORF">BK007_11665</name>
</gene>
<evidence type="ECO:0000313" key="6">
    <source>
        <dbReference type="EMBL" id="AUB56600.1"/>
    </source>
</evidence>
<feature type="DNA-binding region" description="H-T-H motif" evidence="4">
    <location>
        <begin position="31"/>
        <end position="50"/>
    </location>
</feature>
<dbReference type="GO" id="GO:0045892">
    <property type="term" value="P:negative regulation of DNA-templated transcription"/>
    <property type="evidence" value="ECO:0007669"/>
    <property type="project" value="InterPro"/>
</dbReference>
<dbReference type="AlphaFoldDB" id="A0A2H4VEX8"/>
<dbReference type="SUPFAM" id="SSF46689">
    <property type="entry name" value="Homeodomain-like"/>
    <property type="match status" value="1"/>
</dbReference>
<protein>
    <submittedName>
        <fullName evidence="6">TetR family transcriptional regulator</fullName>
    </submittedName>
</protein>
<dbReference type="RefSeq" id="WP_100906582.1">
    <property type="nucleotide sequence ID" value="NZ_CP017766.1"/>
</dbReference>
<evidence type="ECO:0000256" key="3">
    <source>
        <dbReference type="ARBA" id="ARBA00023163"/>
    </source>
</evidence>
<dbReference type="InterPro" id="IPR050109">
    <property type="entry name" value="HTH-type_TetR-like_transc_reg"/>
</dbReference>
<evidence type="ECO:0000256" key="2">
    <source>
        <dbReference type="ARBA" id="ARBA00023125"/>
    </source>
</evidence>
<dbReference type="PANTHER" id="PTHR30055">
    <property type="entry name" value="HTH-TYPE TRANSCRIPTIONAL REGULATOR RUTR"/>
    <property type="match status" value="1"/>
</dbReference>
<organism evidence="6 7">
    <name type="scientific">Methanobacterium subterraneum</name>
    <dbReference type="NCBI Taxonomy" id="59277"/>
    <lineage>
        <taxon>Archaea</taxon>
        <taxon>Methanobacteriati</taxon>
        <taxon>Methanobacteriota</taxon>
        <taxon>Methanomada group</taxon>
        <taxon>Methanobacteria</taxon>
        <taxon>Methanobacteriales</taxon>
        <taxon>Methanobacteriaceae</taxon>
        <taxon>Methanobacterium</taxon>
    </lineage>
</organism>
<keyword evidence="1" id="KW-0805">Transcription regulation</keyword>
<dbReference type="FunFam" id="1.10.10.60:FF:000141">
    <property type="entry name" value="TetR family transcriptional regulator"/>
    <property type="match status" value="1"/>
</dbReference>
<dbReference type="PROSITE" id="PS50977">
    <property type="entry name" value="HTH_TETR_2"/>
    <property type="match status" value="1"/>
</dbReference>
<dbReference type="OrthoDB" id="135877at2157"/>
<dbReference type="Pfam" id="PF08360">
    <property type="entry name" value="TetR_C_5"/>
    <property type="match status" value="1"/>
</dbReference>
<dbReference type="PROSITE" id="PS01081">
    <property type="entry name" value="HTH_TETR_1"/>
    <property type="match status" value="1"/>
</dbReference>
<evidence type="ECO:0000256" key="4">
    <source>
        <dbReference type="PROSITE-ProRule" id="PRU00335"/>
    </source>
</evidence>
<dbReference type="InterPro" id="IPR023772">
    <property type="entry name" value="DNA-bd_HTH_TetR-type_CS"/>
</dbReference>
<sequence>MVPRKPREERINEIIKAAIEVFLEKGYENTTMEAIAQKAGVSKGGLYHYFPSKDMVLVFANEKISEKVTGIMESAQKCSSMREGIMHYIKSYIRYWLENPKETAFLFLSIAKILEKPELLKYYQQYTVDYVAFLEGAFTMGVQQGEFKEHNVRTSAITLMAALDGILSYMIFDEVLQLEEVLQNFEEKFIKSIEIVK</sequence>
<keyword evidence="3" id="KW-0804">Transcription</keyword>